<dbReference type="HAMAP" id="MF_01103">
    <property type="entry name" value="UPF0291"/>
    <property type="match status" value="1"/>
</dbReference>
<dbReference type="Gene3D" id="1.10.287.540">
    <property type="entry name" value="Helix hairpin bin"/>
    <property type="match status" value="1"/>
</dbReference>
<evidence type="ECO:0000256" key="2">
    <source>
        <dbReference type="HAMAP-Rule" id="MF_01103"/>
    </source>
</evidence>
<evidence type="ECO:0000313" key="3">
    <source>
        <dbReference type="EMBL" id="OAB41302.1"/>
    </source>
</evidence>
<dbReference type="AlphaFoldDB" id="A0A168JZ69"/>
<name>A0A168JZ69_9BACL</name>
<dbReference type="PANTHER" id="PTHR37300:SF1">
    <property type="entry name" value="UPF0291 PROTEIN YNZC"/>
    <property type="match status" value="1"/>
</dbReference>
<dbReference type="PANTHER" id="PTHR37300">
    <property type="entry name" value="UPF0291 PROTEIN CBO2609/CLC_2481"/>
    <property type="match status" value="1"/>
</dbReference>
<dbReference type="EMBL" id="LVJI01000048">
    <property type="protein sequence ID" value="OAB41302.1"/>
    <property type="molecule type" value="Genomic_DNA"/>
</dbReference>
<keyword evidence="4" id="KW-1185">Reference proteome</keyword>
<dbReference type="Pfam" id="PF05979">
    <property type="entry name" value="DUF896"/>
    <property type="match status" value="1"/>
</dbReference>
<dbReference type="GO" id="GO:0005737">
    <property type="term" value="C:cytoplasm"/>
    <property type="evidence" value="ECO:0007669"/>
    <property type="project" value="UniProtKB-SubCell"/>
</dbReference>
<protein>
    <recommendedName>
        <fullName evidence="2">UPF0291 protein PBAT_22235</fullName>
    </recommendedName>
</protein>
<keyword evidence="1 2" id="KW-0963">Cytoplasm</keyword>
<dbReference type="OrthoDB" id="390105at2"/>
<reference evidence="3 4" key="1">
    <citation type="submission" date="2016-03" db="EMBL/GenBank/DDBJ databases">
        <title>Draft genome sequence of Paenibacillus antarcticus CECT 5836.</title>
        <authorList>
            <person name="Shin S.-K."/>
            <person name="Yi H."/>
        </authorList>
    </citation>
    <scope>NUCLEOTIDE SEQUENCE [LARGE SCALE GENOMIC DNA]</scope>
    <source>
        <strain evidence="3 4">CECT 5836</strain>
    </source>
</reference>
<evidence type="ECO:0000256" key="1">
    <source>
        <dbReference type="ARBA" id="ARBA00022490"/>
    </source>
</evidence>
<comment type="subcellular location">
    <subcellularLocation>
        <location evidence="2">Cytoplasm</location>
    </subcellularLocation>
</comment>
<dbReference type="SUPFAM" id="SSF158221">
    <property type="entry name" value="YnzC-like"/>
    <property type="match status" value="1"/>
</dbReference>
<gene>
    <name evidence="3" type="ORF">PBAT_22235</name>
</gene>
<comment type="caution">
    <text evidence="3">The sequence shown here is derived from an EMBL/GenBank/DDBJ whole genome shotgun (WGS) entry which is preliminary data.</text>
</comment>
<dbReference type="InterPro" id="IPR009242">
    <property type="entry name" value="DUF896"/>
</dbReference>
<comment type="similarity">
    <text evidence="2">Belongs to the UPF0291 family.</text>
</comment>
<dbReference type="RefSeq" id="WP_068652896.1">
    <property type="nucleotide sequence ID" value="NZ_CP043611.1"/>
</dbReference>
<dbReference type="Proteomes" id="UP000077355">
    <property type="component" value="Unassembled WGS sequence"/>
</dbReference>
<organism evidence="3 4">
    <name type="scientific">Paenibacillus antarcticus</name>
    <dbReference type="NCBI Taxonomy" id="253703"/>
    <lineage>
        <taxon>Bacteria</taxon>
        <taxon>Bacillati</taxon>
        <taxon>Bacillota</taxon>
        <taxon>Bacilli</taxon>
        <taxon>Bacillales</taxon>
        <taxon>Paenibacillaceae</taxon>
        <taxon>Paenibacillus</taxon>
    </lineage>
</organism>
<proteinExistence type="inferred from homology"/>
<accession>A0A168JZ69</accession>
<sequence length="67" mass="7893">MDIDNVILRINELAQKKKTVGLNEDELQERASLREHYLKNIRSNFKQQLDSIEFTDEEPSSDQESNK</sequence>
<evidence type="ECO:0000313" key="4">
    <source>
        <dbReference type="Proteomes" id="UP000077355"/>
    </source>
</evidence>